<protein>
    <submittedName>
        <fullName evidence="1">Uncharacterized protein</fullName>
    </submittedName>
</protein>
<reference evidence="2" key="1">
    <citation type="journal article" date="2023" name="G3 (Bethesda)">
        <title>Genome assembly and association tests identify interacting loci associated with vigor, precocity, and sex in interspecific pistachio rootstocks.</title>
        <authorList>
            <person name="Palmer W."/>
            <person name="Jacygrad E."/>
            <person name="Sagayaradj S."/>
            <person name="Cavanaugh K."/>
            <person name="Han R."/>
            <person name="Bertier L."/>
            <person name="Beede B."/>
            <person name="Kafkas S."/>
            <person name="Golino D."/>
            <person name="Preece J."/>
            <person name="Michelmore R."/>
        </authorList>
    </citation>
    <scope>NUCLEOTIDE SEQUENCE [LARGE SCALE GENOMIC DNA]</scope>
</reference>
<gene>
    <name evidence="1" type="ORF">Pint_15130</name>
</gene>
<evidence type="ECO:0000313" key="2">
    <source>
        <dbReference type="Proteomes" id="UP001163603"/>
    </source>
</evidence>
<sequence>MCFSLRMGEWREQAFLRHGGPFLVPTKVLKDLPGIVVSNVEATLDRLAASNMFFIAKRKHANQDAFYFSAKIPRGITFLIELTTVVINPSPKCAIKTPNHCGNFHLLLRLKYSGRSITLFIVDSSHCTKLSLAKSAATPFISMDASSFVHPQPPRPIPPSLPHQHHHAPPPPPPTSAIIANPTPPFLNHNNSHPPYTEMISSAITALKKKDGSSMRAIAKYIEKVYVNSLPPNHPALLSHHLKRLKNIGQLVMVKKSYKLARSPDVAFIVPPESNNFTPENATGISSAHGPKTGRGRGRPPKATSSDSVSASLGLVDQPKRRPSRPKKGDVVIVATCGPNKGRGRPPKAKKRGPGRPKKPESVTGKLGLARPPKVQAQEQLNPVAVTYVASDTNVPVAIANVAKPRGRPRKIGTTLAAGGDVKQRVRPAKKAVSRTGRPVGRPKKVKGVNLARLGTDSLRRYCRHYGLVNINFDSSREQLLDGAQRHFASQPPLSEVHVISEFIDAVKTETTDTYRE</sequence>
<dbReference type="EMBL" id="CM047737">
    <property type="protein sequence ID" value="KAJ0047550.1"/>
    <property type="molecule type" value="Genomic_DNA"/>
</dbReference>
<name>A0ACC0Z7R2_9ROSI</name>
<organism evidence="1 2">
    <name type="scientific">Pistacia integerrima</name>
    <dbReference type="NCBI Taxonomy" id="434235"/>
    <lineage>
        <taxon>Eukaryota</taxon>
        <taxon>Viridiplantae</taxon>
        <taxon>Streptophyta</taxon>
        <taxon>Embryophyta</taxon>
        <taxon>Tracheophyta</taxon>
        <taxon>Spermatophyta</taxon>
        <taxon>Magnoliopsida</taxon>
        <taxon>eudicotyledons</taxon>
        <taxon>Gunneridae</taxon>
        <taxon>Pentapetalae</taxon>
        <taxon>rosids</taxon>
        <taxon>malvids</taxon>
        <taxon>Sapindales</taxon>
        <taxon>Anacardiaceae</taxon>
        <taxon>Pistacia</taxon>
    </lineage>
</organism>
<comment type="caution">
    <text evidence="1">The sequence shown here is derived from an EMBL/GenBank/DDBJ whole genome shotgun (WGS) entry which is preliminary data.</text>
</comment>
<proteinExistence type="predicted"/>
<accession>A0ACC0Z7R2</accession>
<dbReference type="Proteomes" id="UP001163603">
    <property type="component" value="Chromosome 2"/>
</dbReference>
<keyword evidence="2" id="KW-1185">Reference proteome</keyword>
<evidence type="ECO:0000313" key="1">
    <source>
        <dbReference type="EMBL" id="KAJ0047550.1"/>
    </source>
</evidence>